<reference evidence="7" key="1">
    <citation type="journal article" date="2019" name="Int. J. Syst. Evol. Microbiol.">
        <title>The Global Catalogue of Microorganisms (GCM) 10K type strain sequencing project: providing services to taxonomists for standard genome sequencing and annotation.</title>
        <authorList>
            <consortium name="The Broad Institute Genomics Platform"/>
            <consortium name="The Broad Institute Genome Sequencing Center for Infectious Disease"/>
            <person name="Wu L."/>
            <person name="Ma J."/>
        </authorList>
    </citation>
    <scope>NUCLEOTIDE SEQUENCE [LARGE SCALE GENOMIC DNA]</scope>
    <source>
        <strain evidence="7">JCM 17986</strain>
    </source>
</reference>
<feature type="signal peptide" evidence="4">
    <location>
        <begin position="1"/>
        <end position="26"/>
    </location>
</feature>
<evidence type="ECO:0000256" key="4">
    <source>
        <dbReference type="SAM" id="SignalP"/>
    </source>
</evidence>
<feature type="domain" description="Peptidase S33 tripeptidyl aminopeptidase-like C-terminal" evidence="5">
    <location>
        <begin position="408"/>
        <end position="510"/>
    </location>
</feature>
<keyword evidence="2 4" id="KW-0732">Signal</keyword>
<protein>
    <submittedName>
        <fullName evidence="6">Alpha/beta hydrolase</fullName>
    </submittedName>
</protein>
<accession>A0ABP9HTV5</accession>
<dbReference type="Proteomes" id="UP001500466">
    <property type="component" value="Unassembled WGS sequence"/>
</dbReference>
<dbReference type="Pfam" id="PF08386">
    <property type="entry name" value="Abhydrolase_4"/>
    <property type="match status" value="1"/>
</dbReference>
<comment type="caution">
    <text evidence="6">The sequence shown here is derived from an EMBL/GenBank/DDBJ whole genome shotgun (WGS) entry which is preliminary data.</text>
</comment>
<keyword evidence="3 6" id="KW-0378">Hydrolase</keyword>
<gene>
    <name evidence="6" type="ORF">GCM10023205_51950</name>
</gene>
<name>A0ABP9HTV5_9ACTN</name>
<comment type="similarity">
    <text evidence="1">Belongs to the peptidase S33 family.</text>
</comment>
<proteinExistence type="inferred from homology"/>
<organism evidence="6 7">
    <name type="scientific">Yinghuangia aomiensis</name>
    <dbReference type="NCBI Taxonomy" id="676205"/>
    <lineage>
        <taxon>Bacteria</taxon>
        <taxon>Bacillati</taxon>
        <taxon>Actinomycetota</taxon>
        <taxon>Actinomycetes</taxon>
        <taxon>Kitasatosporales</taxon>
        <taxon>Streptomycetaceae</taxon>
        <taxon>Yinghuangia</taxon>
    </lineage>
</organism>
<dbReference type="PANTHER" id="PTHR43248">
    <property type="entry name" value="2-SUCCINYL-6-HYDROXY-2,4-CYCLOHEXADIENE-1-CARBOXYLATE SYNTHASE"/>
    <property type="match status" value="1"/>
</dbReference>
<dbReference type="PANTHER" id="PTHR43248:SF29">
    <property type="entry name" value="TRIPEPTIDYL AMINOPEPTIDASE"/>
    <property type="match status" value="1"/>
</dbReference>
<evidence type="ECO:0000256" key="2">
    <source>
        <dbReference type="ARBA" id="ARBA00022729"/>
    </source>
</evidence>
<dbReference type="PROSITE" id="PS51257">
    <property type="entry name" value="PROKAR_LIPOPROTEIN"/>
    <property type="match status" value="1"/>
</dbReference>
<sequence length="511" mass="53112">MVRVKRLRGIGAVLAGALLLAGCSDAGSAKGSKDAAGPSKSGSGPADLVPMPAAGSISWSRCDDSSFECGTLSVPIDYGSTSGPKIKIALIRQKATGPDRIGALVVNPGGPGGSGIDFARYAASAFPKSVLQRYDIVGFDPRGVGESAPVRCLTDSQMDTYTQLDPTPDDPAEEQALVTGFTDFGKGCEAMSSQLLGHVSTAEAARDMDQIRSALGEPKLNYVGASYGTFLGATYAELFPGKVGRFVLDGAVDPSQPAVTANRLQGGGFETALDAYVDDCVAGGSCFLGATRDEALTRIRTLLADLDAHPLPGDGKRSVNEAIATTGVLSPLYSRDQWPDLTVALKAAFRGDGLPLLELNDVYYERGSDGHYANLMYANAAVNCLDGPAAASSPDQVKTQVDEFQQTSPTFGRALAWAGLSCGEWPITPSGKPHEIHAPGAAPILVVGTTRDPATPYAWAQALAQQLDSGHLLTYDGDGHTAYLRGSACIDTAVDTYLLTGQTPPDGKTCN</sequence>
<dbReference type="InterPro" id="IPR029058">
    <property type="entry name" value="AB_hydrolase_fold"/>
</dbReference>
<dbReference type="Gene3D" id="3.40.50.1820">
    <property type="entry name" value="alpha/beta hydrolase"/>
    <property type="match status" value="1"/>
</dbReference>
<dbReference type="SUPFAM" id="SSF53474">
    <property type="entry name" value="alpha/beta-Hydrolases"/>
    <property type="match status" value="1"/>
</dbReference>
<evidence type="ECO:0000313" key="7">
    <source>
        <dbReference type="Proteomes" id="UP001500466"/>
    </source>
</evidence>
<evidence type="ECO:0000256" key="1">
    <source>
        <dbReference type="ARBA" id="ARBA00010088"/>
    </source>
</evidence>
<dbReference type="InterPro" id="IPR051601">
    <property type="entry name" value="Serine_prot/Carboxylest_S33"/>
</dbReference>
<dbReference type="EMBL" id="BAABHS010000019">
    <property type="protein sequence ID" value="GAA4977800.1"/>
    <property type="molecule type" value="Genomic_DNA"/>
</dbReference>
<keyword evidence="7" id="KW-1185">Reference proteome</keyword>
<evidence type="ECO:0000256" key="3">
    <source>
        <dbReference type="ARBA" id="ARBA00022801"/>
    </source>
</evidence>
<dbReference type="InterPro" id="IPR013595">
    <property type="entry name" value="Pept_S33_TAP-like_C"/>
</dbReference>
<evidence type="ECO:0000259" key="5">
    <source>
        <dbReference type="Pfam" id="PF08386"/>
    </source>
</evidence>
<evidence type="ECO:0000313" key="6">
    <source>
        <dbReference type="EMBL" id="GAA4977800.1"/>
    </source>
</evidence>
<dbReference type="GO" id="GO:0016787">
    <property type="term" value="F:hydrolase activity"/>
    <property type="evidence" value="ECO:0007669"/>
    <property type="project" value="UniProtKB-KW"/>
</dbReference>
<feature type="chain" id="PRO_5047319961" evidence="4">
    <location>
        <begin position="27"/>
        <end position="511"/>
    </location>
</feature>